<evidence type="ECO:0000259" key="2">
    <source>
        <dbReference type="Pfam" id="PF04432"/>
    </source>
</evidence>
<dbReference type="Pfam" id="PF04422">
    <property type="entry name" value="FrhB_FdhB_N"/>
    <property type="match status" value="1"/>
</dbReference>
<feature type="domain" description="Coenzyme F420 hydrogenase/dehydrogenase beta subunit C-terminal" evidence="2">
    <location>
        <begin position="120"/>
        <end position="282"/>
    </location>
</feature>
<dbReference type="GO" id="GO:0052592">
    <property type="term" value="F:oxidoreductase activity, acting on CH or CH2 groups, with an iron-sulfur protein as acceptor"/>
    <property type="evidence" value="ECO:0007669"/>
    <property type="project" value="TreeGrafter"/>
</dbReference>
<sequence>MRNMLDQVADMLLRKTWTETRINTLVGEYQELYHAYASEDSVRVNAASGGVGSALLISLLEQGEIDGALVCNTNIEMEKVRARFSIATTKQEILAAQGSKYVETAFMREALPLIRQFNGRIAVVGLPCDISNLSRWETKDDDLANKVKLKVALVCGHNSRTELIDEISEQLRKEAASPLRSYQFRKGHWRGELEAGFLNGTTIRKPFSYFSVYQNLFFYSEKKCLVCHDHFGYQADISLGDVWAYRFKQDPIKKTGVIIRTRQGSDCWKSAILGGTITATTLDICDILDGQARAAPFHYNVSARSRVAPLFGYKVPDNVGTQVSWHAWLSALITLFNMRWSESAQWNKLIFKLPRPLLKAYLYLRKGLETLS</sequence>
<evidence type="ECO:0000313" key="4">
    <source>
        <dbReference type="Proteomes" id="UP000770889"/>
    </source>
</evidence>
<reference evidence="3 4" key="1">
    <citation type="submission" date="2021-05" db="EMBL/GenBank/DDBJ databases">
        <title>Genetic and Functional Diversity in Clade A Lucinid endosymbionts from the Bahamas.</title>
        <authorList>
            <person name="Giani N.M."/>
            <person name="Engel A.S."/>
            <person name="Campbell B.J."/>
        </authorList>
    </citation>
    <scope>NUCLEOTIDE SEQUENCE [LARGE SCALE GENOMIC DNA]</scope>
    <source>
        <strain evidence="3">LUC16012Gg_MoonRockCtena</strain>
    </source>
</reference>
<dbReference type="PANTHER" id="PTHR31332:SF0">
    <property type="entry name" value="7-HYDROXYMETHYL CHLOROPHYLL A REDUCTASE, CHLOROPLASTIC"/>
    <property type="match status" value="1"/>
</dbReference>
<feature type="domain" description="Coenzyme F420 hydrogenase/dehydrogenase beta subunit N-terminal" evidence="1">
    <location>
        <begin position="33"/>
        <end position="108"/>
    </location>
</feature>
<name>A0A944M9Y9_9GAMM</name>
<dbReference type="Proteomes" id="UP000770889">
    <property type="component" value="Unassembled WGS sequence"/>
</dbReference>
<evidence type="ECO:0000313" key="3">
    <source>
        <dbReference type="EMBL" id="MBT2989527.1"/>
    </source>
</evidence>
<dbReference type="InterPro" id="IPR007516">
    <property type="entry name" value="Co_F420_Hydgase/DH_bsu_N"/>
</dbReference>
<protein>
    <submittedName>
        <fullName evidence="3">Coenzyme F420 hydrogenase/dehydrogenase, beta subunit C-terminal domain</fullName>
    </submittedName>
</protein>
<proteinExistence type="predicted"/>
<accession>A0A944M9Y9</accession>
<dbReference type="AlphaFoldDB" id="A0A944M9Y9"/>
<evidence type="ECO:0000259" key="1">
    <source>
        <dbReference type="Pfam" id="PF04422"/>
    </source>
</evidence>
<dbReference type="Pfam" id="PF04432">
    <property type="entry name" value="FrhB_FdhB_C"/>
    <property type="match status" value="1"/>
</dbReference>
<dbReference type="PANTHER" id="PTHR31332">
    <property type="entry name" value="7-HYDROXYMETHYL CHLOROPHYLL A REDUCTASE, CHLOROPLASTIC"/>
    <property type="match status" value="1"/>
</dbReference>
<dbReference type="EMBL" id="JAHHGM010000009">
    <property type="protein sequence ID" value="MBT2989527.1"/>
    <property type="molecule type" value="Genomic_DNA"/>
</dbReference>
<gene>
    <name evidence="3" type="ORF">KME65_11240</name>
</gene>
<organism evidence="3 4">
    <name type="scientific">Candidatus Thiodiazotropha taylori</name>
    <dbReference type="NCBI Taxonomy" id="2792791"/>
    <lineage>
        <taxon>Bacteria</taxon>
        <taxon>Pseudomonadati</taxon>
        <taxon>Pseudomonadota</taxon>
        <taxon>Gammaproteobacteria</taxon>
        <taxon>Chromatiales</taxon>
        <taxon>Sedimenticolaceae</taxon>
        <taxon>Candidatus Thiodiazotropha</taxon>
    </lineage>
</organism>
<dbReference type="InterPro" id="IPR007525">
    <property type="entry name" value="FrhB_FdhB_C"/>
</dbReference>
<dbReference type="InterPro" id="IPR045220">
    <property type="entry name" value="FRHB/FDHB/HCAR-like"/>
</dbReference>
<comment type="caution">
    <text evidence="3">The sequence shown here is derived from an EMBL/GenBank/DDBJ whole genome shotgun (WGS) entry which is preliminary data.</text>
</comment>